<protein>
    <recommendedName>
        <fullName evidence="3">Phage-related protein</fullName>
    </recommendedName>
</protein>
<accession>A0ABZ2PXC0</accession>
<name>A0ABZ2PXC0_9BURK</name>
<evidence type="ECO:0000313" key="1">
    <source>
        <dbReference type="EMBL" id="WXK39707.1"/>
    </source>
</evidence>
<proteinExistence type="predicted"/>
<reference evidence="1 2" key="1">
    <citation type="submission" date="2020-09" db="EMBL/GenBank/DDBJ databases">
        <title>Genome sequences of Mycetohabitans spp.</title>
        <authorList>
            <person name="Carter M.E."/>
            <person name="Carpenter S.C.D."/>
            <person name="Bogdanove A.J."/>
        </authorList>
    </citation>
    <scope>NUCLEOTIDE SEQUENCE [LARGE SCALE GENOMIC DNA]</scope>
    <source>
        <strain evidence="1 2">B12</strain>
    </source>
</reference>
<evidence type="ECO:0008006" key="3">
    <source>
        <dbReference type="Google" id="ProtNLM"/>
    </source>
</evidence>
<dbReference type="EMBL" id="CP062176">
    <property type="protein sequence ID" value="WXK39707.1"/>
    <property type="molecule type" value="Genomic_DNA"/>
</dbReference>
<evidence type="ECO:0000313" key="2">
    <source>
        <dbReference type="Proteomes" id="UP001493153"/>
    </source>
</evidence>
<dbReference type="Proteomes" id="UP001493153">
    <property type="component" value="Chromosome"/>
</dbReference>
<sequence>MVRAILDGRKTQTRRVVKLPHNNPLGEWEPTMIGGENGGRTKEGQTIPLQGAIWHTRTGECLLSSHGQPGDRLWVRETWVSDDSKTAFYRADCETSHAGLPWRPSIHMPRWASRITLEVTGVHADRLQNMSYGDAQAEGWNSFVGHSRKSNTLDPLCWYRLLWDGLNAARGYGWDVNPWVWVVEFRRIVR</sequence>
<organism evidence="1 2">
    <name type="scientific">Mycetohabitans rhizoxinica</name>
    <dbReference type="NCBI Taxonomy" id="412963"/>
    <lineage>
        <taxon>Bacteria</taxon>
        <taxon>Pseudomonadati</taxon>
        <taxon>Pseudomonadota</taxon>
        <taxon>Betaproteobacteria</taxon>
        <taxon>Burkholderiales</taxon>
        <taxon>Burkholderiaceae</taxon>
        <taxon>Mycetohabitans</taxon>
    </lineage>
</organism>
<keyword evidence="2" id="KW-1185">Reference proteome</keyword>
<dbReference type="RefSeq" id="WP_422393338.1">
    <property type="nucleotide sequence ID" value="NZ_CP062176.1"/>
</dbReference>
<gene>
    <name evidence="1" type="ORF">IHE29_10695</name>
</gene>